<feature type="domain" description="AB hydrolase-1" evidence="3">
    <location>
        <begin position="84"/>
        <end position="205"/>
    </location>
</feature>
<evidence type="ECO:0000313" key="4">
    <source>
        <dbReference type="EMBL" id="KAK3283865.1"/>
    </source>
</evidence>
<dbReference type="PANTHER" id="PTHR42886">
    <property type="entry name" value="RE40534P-RELATED"/>
    <property type="match status" value="1"/>
</dbReference>
<evidence type="ECO:0000313" key="5">
    <source>
        <dbReference type="Proteomes" id="UP001190700"/>
    </source>
</evidence>
<dbReference type="GO" id="GO:0042171">
    <property type="term" value="F:lysophosphatidic acid acyltransferase activity"/>
    <property type="evidence" value="ECO:0007669"/>
    <property type="project" value="TreeGrafter"/>
</dbReference>
<comment type="similarity">
    <text evidence="1">Belongs to the peptidase S33 family. ABHD4/ABHD5 subfamily.</text>
</comment>
<dbReference type="Pfam" id="PF00561">
    <property type="entry name" value="Abhydrolase_1"/>
    <property type="match status" value="1"/>
</dbReference>
<feature type="compositionally biased region" description="Basic and acidic residues" evidence="2">
    <location>
        <begin position="363"/>
        <end position="372"/>
    </location>
</feature>
<gene>
    <name evidence="4" type="ORF">CYMTET_8461</name>
</gene>
<dbReference type="GO" id="GO:0006654">
    <property type="term" value="P:phosphatidic acid biosynthetic process"/>
    <property type="evidence" value="ECO:0007669"/>
    <property type="project" value="TreeGrafter"/>
</dbReference>
<dbReference type="InterPro" id="IPR029058">
    <property type="entry name" value="AB_hydrolase_fold"/>
</dbReference>
<dbReference type="Proteomes" id="UP001190700">
    <property type="component" value="Unassembled WGS sequence"/>
</dbReference>
<dbReference type="GO" id="GO:0055088">
    <property type="term" value="P:lipid homeostasis"/>
    <property type="evidence" value="ECO:0007669"/>
    <property type="project" value="TreeGrafter"/>
</dbReference>
<dbReference type="Gene3D" id="3.40.50.1820">
    <property type="entry name" value="alpha/beta hydrolase"/>
    <property type="match status" value="1"/>
</dbReference>
<sequence>MGILNIFSRGLWSPTSNRDLVDSEKELLKGMKNVQTRDVIIDEVTGDYLHTIEIGVDAVDGDASTQEMDGAASSQPSARHSRAPLVIWPGFGMGGAGFGLSFPALSQKIGCERRVFTVDWLGYGLSSRPSWNAKTVPEAESWFVEALEKWRAINGIDKMVLMGHSMGGYLSVAYSERYPERVEHLILLSPCGLPKPPSAHEVAERRRNLPLRTRVVRSCFLSLWNTGASPQQAMRTLGPLGRAQVLHYPHRRFYENNQWTDSYTKEKLGEYLYHMAAAPGSGEHMLTTLMLPGAFAKAPLVERIPKLKVNHISFIYGKSDWMDCNAAEDAMRIIKGEDCVDNPTQVAKEAHGASEQPAVKASPTDRDTNSDNGRLRVLKDKAFIVEKAGHQLYLDNPLAFVDAVVTSLNQPNIVRT</sequence>
<dbReference type="PRINTS" id="PR00111">
    <property type="entry name" value="ABHYDROLASE"/>
</dbReference>
<feature type="region of interest" description="Disordered" evidence="2">
    <location>
        <begin position="345"/>
        <end position="372"/>
    </location>
</feature>
<organism evidence="4 5">
    <name type="scientific">Cymbomonas tetramitiformis</name>
    <dbReference type="NCBI Taxonomy" id="36881"/>
    <lineage>
        <taxon>Eukaryota</taxon>
        <taxon>Viridiplantae</taxon>
        <taxon>Chlorophyta</taxon>
        <taxon>Pyramimonadophyceae</taxon>
        <taxon>Pyramimonadales</taxon>
        <taxon>Pyramimonadaceae</taxon>
        <taxon>Cymbomonas</taxon>
    </lineage>
</organism>
<dbReference type="EMBL" id="LGRX02002616">
    <property type="protein sequence ID" value="KAK3283865.1"/>
    <property type="molecule type" value="Genomic_DNA"/>
</dbReference>
<evidence type="ECO:0000256" key="1">
    <source>
        <dbReference type="ARBA" id="ARBA00038097"/>
    </source>
</evidence>
<dbReference type="GO" id="GO:0052689">
    <property type="term" value="F:carboxylic ester hydrolase activity"/>
    <property type="evidence" value="ECO:0007669"/>
    <property type="project" value="TreeGrafter"/>
</dbReference>
<protein>
    <recommendedName>
        <fullName evidence="3">AB hydrolase-1 domain-containing protein</fullName>
    </recommendedName>
</protein>
<evidence type="ECO:0000259" key="3">
    <source>
        <dbReference type="Pfam" id="PF00561"/>
    </source>
</evidence>
<dbReference type="AlphaFoldDB" id="A0AAE0LGH1"/>
<keyword evidence="5" id="KW-1185">Reference proteome</keyword>
<proteinExistence type="inferred from homology"/>
<accession>A0AAE0LGH1</accession>
<reference evidence="4 5" key="1">
    <citation type="journal article" date="2015" name="Genome Biol. Evol.">
        <title>Comparative Genomics of a Bacterivorous Green Alga Reveals Evolutionary Causalities and Consequences of Phago-Mixotrophic Mode of Nutrition.</title>
        <authorList>
            <person name="Burns J.A."/>
            <person name="Paasch A."/>
            <person name="Narechania A."/>
            <person name="Kim E."/>
        </authorList>
    </citation>
    <scope>NUCLEOTIDE SEQUENCE [LARGE SCALE GENOMIC DNA]</scope>
    <source>
        <strain evidence="4 5">PLY_AMNH</strain>
    </source>
</reference>
<dbReference type="SUPFAM" id="SSF53474">
    <property type="entry name" value="alpha/beta-Hydrolases"/>
    <property type="match status" value="1"/>
</dbReference>
<dbReference type="InterPro" id="IPR000073">
    <property type="entry name" value="AB_hydrolase_1"/>
</dbReference>
<name>A0AAE0LGH1_9CHLO</name>
<evidence type="ECO:0000256" key="2">
    <source>
        <dbReference type="SAM" id="MobiDB-lite"/>
    </source>
</evidence>
<dbReference type="PANTHER" id="PTHR42886:SF29">
    <property type="entry name" value="PUMMELIG, ISOFORM A"/>
    <property type="match status" value="1"/>
</dbReference>
<comment type="caution">
    <text evidence="4">The sequence shown here is derived from an EMBL/GenBank/DDBJ whole genome shotgun (WGS) entry which is preliminary data.</text>
</comment>